<proteinExistence type="predicted"/>
<keyword evidence="2" id="KW-1185">Reference proteome</keyword>
<sequence>MSHPYFISNLNLIILKGIKMPPLFYIWDAKQHHPDVQINDLEQAEYYATHPQNIGYSDNLEQCLRAIIKIVTDPELSENFDQDIIDFFDNAEGYIVPTQENVLDIDRYFFEKSQYLYKIVVEAIIKYDVVGFDAGAYIFFSKDNIFPKQTSIQRWLDTVQPITKDQLSQFKALPANKKKLADFYRAWLMQYREKIKFTEETKKNQYNNGVCLYRDLNEAIYEKIIILTASNLSKYELGYSKVSLSSYIQYSENKAFWIRREHFIKGFTLQYIPELHGVEGEPLAITHPKQLESIFKQIYDFLIYDAEQHKDLETLNQWVNHGDEKYYITGGAVFNRLAFAKYLNDPLYDELVQEALPFILKDEYYKDVTIDEIYKEVERRYNDVIS</sequence>
<dbReference type="RefSeq" id="WP_252223214.1">
    <property type="nucleotide sequence ID" value="NZ_CP098732.1"/>
</dbReference>
<dbReference type="KEGG" id="atz:M5E07_06620"/>
<protein>
    <submittedName>
        <fullName evidence="1">Uncharacterized protein</fullName>
    </submittedName>
</protein>
<reference evidence="1" key="1">
    <citation type="submission" date="2022-06" db="EMBL/GenBank/DDBJ databases">
        <title>Isolation, identification and characterization of iprodione-degrading strains in Lhasa, Tibet.</title>
        <authorList>
            <person name="Pan H."/>
        </authorList>
    </citation>
    <scope>NUCLEOTIDE SEQUENCE</scope>
    <source>
        <strain evidence="1">Y-23</strain>
    </source>
</reference>
<accession>A0AAE9LTL6</accession>
<dbReference type="AlphaFoldDB" id="A0AAE9LTL6"/>
<organism evidence="1 2">
    <name type="scientific">Acinetobacter tibetensis</name>
    <dbReference type="NCBI Taxonomy" id="2943497"/>
    <lineage>
        <taxon>Bacteria</taxon>
        <taxon>Pseudomonadati</taxon>
        <taxon>Pseudomonadota</taxon>
        <taxon>Gammaproteobacteria</taxon>
        <taxon>Moraxellales</taxon>
        <taxon>Moraxellaceae</taxon>
        <taxon>Acinetobacter</taxon>
    </lineage>
</organism>
<dbReference type="Proteomes" id="UP001056716">
    <property type="component" value="Chromosome"/>
</dbReference>
<gene>
    <name evidence="1" type="ORF">M5E07_06620</name>
</gene>
<dbReference type="EMBL" id="CP098732">
    <property type="protein sequence ID" value="USE84463.1"/>
    <property type="molecule type" value="Genomic_DNA"/>
</dbReference>
<evidence type="ECO:0000313" key="2">
    <source>
        <dbReference type="Proteomes" id="UP001056716"/>
    </source>
</evidence>
<evidence type="ECO:0000313" key="1">
    <source>
        <dbReference type="EMBL" id="USE84463.1"/>
    </source>
</evidence>
<name>A0AAE9LTL6_9GAMM</name>